<protein>
    <recommendedName>
        <fullName evidence="2">histidine kinase</fullName>
        <ecNumber evidence="2">2.7.13.3</ecNumber>
    </recommendedName>
</protein>
<evidence type="ECO:0000256" key="2">
    <source>
        <dbReference type="ARBA" id="ARBA00012438"/>
    </source>
</evidence>
<dbReference type="PRINTS" id="PR00344">
    <property type="entry name" value="BCTRLSENSOR"/>
</dbReference>
<keyword evidence="5" id="KW-0547">Nucleotide-binding</keyword>
<evidence type="ECO:0000313" key="11">
    <source>
        <dbReference type="EMBL" id="AXF25749.1"/>
    </source>
</evidence>
<evidence type="ECO:0000256" key="7">
    <source>
        <dbReference type="ARBA" id="ARBA00022840"/>
    </source>
</evidence>
<evidence type="ECO:0000256" key="6">
    <source>
        <dbReference type="ARBA" id="ARBA00022777"/>
    </source>
</evidence>
<dbReference type="InterPro" id="IPR005467">
    <property type="entry name" value="His_kinase_dom"/>
</dbReference>
<dbReference type="PROSITE" id="PS50109">
    <property type="entry name" value="HIS_KIN"/>
    <property type="match status" value="1"/>
</dbReference>
<dbReference type="Pfam" id="PF00069">
    <property type="entry name" value="Pkinase"/>
    <property type="match status" value="1"/>
</dbReference>
<dbReference type="OrthoDB" id="9801841at2"/>
<dbReference type="PROSITE" id="PS50011">
    <property type="entry name" value="PROTEIN_KINASE_DOM"/>
    <property type="match status" value="1"/>
</dbReference>
<keyword evidence="6" id="KW-0418">Kinase</keyword>
<keyword evidence="4" id="KW-0808">Transferase</keyword>
<dbReference type="InterPro" id="IPR000719">
    <property type="entry name" value="Prot_kinase_dom"/>
</dbReference>
<dbReference type="Gene3D" id="3.30.565.10">
    <property type="entry name" value="Histidine kinase-like ATPase, C-terminal domain"/>
    <property type="match status" value="1"/>
</dbReference>
<gene>
    <name evidence="11" type="ORF">CUJ89_35590</name>
</gene>
<dbReference type="CDD" id="cd00082">
    <property type="entry name" value="HisKA"/>
    <property type="match status" value="1"/>
</dbReference>
<dbReference type="SUPFAM" id="SSF47384">
    <property type="entry name" value="Homodimeric domain of signal transducing histidine kinase"/>
    <property type="match status" value="1"/>
</dbReference>
<organism evidence="11 12">
    <name type="scientific">Burkholderia pyrrocinia</name>
    <name type="common">Pseudomonas pyrrocinia</name>
    <dbReference type="NCBI Taxonomy" id="60550"/>
    <lineage>
        <taxon>Bacteria</taxon>
        <taxon>Pseudomonadati</taxon>
        <taxon>Pseudomonadota</taxon>
        <taxon>Betaproteobacteria</taxon>
        <taxon>Burkholderiales</taxon>
        <taxon>Burkholderiaceae</taxon>
        <taxon>Burkholderia</taxon>
        <taxon>Burkholderia cepacia complex</taxon>
    </lineage>
</organism>
<sequence length="750" mass="79760">MIELSTRRLIELCPGPPRLQRAIDDNAPAVLIAGNGASSSASVALLQCEYALRPVLRAGWCAVPQTIVSHGGDAALVLTDPGGTPLSVGGVSQEGPAAFLRLAIALATAVDAMHAAGVVHRALVPHRFLVDSDGRAFLTGFGYAACSGTIGPLGDAGLDWDDTHFLYMAPELGARPNRCVDARADLYALGCILHEQLAGVPPSGVTDAAARVHAHATHSARASRELARLVPEQISRIVMKLLEHAPEQRYGTAAGLVADLRRCERAYRRDGRIPMFAIDGPTALQRVQQADHAAGREDRIDGLPAPCRGVAAGAEAETRNPAGSRLHELDVRAVLDISNALASDIVPARLVETLLRTTLESAGAEHGALAVLRHGVWHVPARADLIDGTIVVMQEPVSFTADVLPVSLVQAVARTRDAAVIDDASASPVLALDPYVRRRRSRSVMCVPLMRYATLVGVLYMENNLAARMFTAAKAALVEVIASQAAFALENARLYEELLEQNRQRAHAEEQLRAALAGLERASRLTAMGELVASVVHEVGQPIAAVDTSASAALRWLNREPPDIGEAREMLVHINRGAARAKRIIQSLRAKSRKAAPPFSTVDLVEAVRDAATLVARQLDAFGVVLEQHSQDSPVYVYGDRIQLQQVVINLLANGAESMAELDTARRLSLACEAVGVDSVRVTVEDFGGGIAPDIADRLLEPLFTTKENGMGMGLAVSHSIVDAHGGTLTLSPREDTGTRATVILPRADP</sequence>
<evidence type="ECO:0000259" key="10">
    <source>
        <dbReference type="PROSITE" id="PS50109"/>
    </source>
</evidence>
<keyword evidence="8" id="KW-0902">Two-component regulatory system</keyword>
<evidence type="ECO:0000256" key="8">
    <source>
        <dbReference type="ARBA" id="ARBA00023012"/>
    </source>
</evidence>
<dbReference type="InterPro" id="IPR029016">
    <property type="entry name" value="GAF-like_dom_sf"/>
</dbReference>
<evidence type="ECO:0000313" key="12">
    <source>
        <dbReference type="Proteomes" id="UP000253104"/>
    </source>
</evidence>
<reference evidence="11 12" key="1">
    <citation type="journal article" date="2018" name="ISME J.">
        <title>Involvement of Burkholderiaceae and sulfurous volatiles in disease-suppressive soils.</title>
        <authorList>
            <person name="Carrion V.J."/>
            <person name="Cordovez V."/>
            <person name="Tyc O."/>
            <person name="Etalo D.W."/>
            <person name="de Bruijn I."/>
            <person name="de Jager V.C."/>
            <person name="Medema M.H."/>
            <person name="Eberl L."/>
            <person name="Raaijmakers J.M."/>
        </authorList>
    </citation>
    <scope>NUCLEOTIDE SEQUENCE [LARGE SCALE GENOMIC DNA]</scope>
    <source>
        <strain evidence="12">mHSR5</strain>
    </source>
</reference>
<dbReference type="Gene3D" id="3.30.450.40">
    <property type="match status" value="1"/>
</dbReference>
<dbReference type="InterPro" id="IPR036097">
    <property type="entry name" value="HisK_dim/P_sf"/>
</dbReference>
<evidence type="ECO:0000256" key="4">
    <source>
        <dbReference type="ARBA" id="ARBA00022679"/>
    </source>
</evidence>
<dbReference type="SMART" id="SM00387">
    <property type="entry name" value="HATPase_c"/>
    <property type="match status" value="1"/>
</dbReference>
<evidence type="ECO:0000256" key="3">
    <source>
        <dbReference type="ARBA" id="ARBA00022553"/>
    </source>
</evidence>
<proteinExistence type="predicted"/>
<keyword evidence="7" id="KW-0067">ATP-binding</keyword>
<keyword evidence="3" id="KW-0597">Phosphoprotein</keyword>
<dbReference type="InterPro" id="IPR003661">
    <property type="entry name" value="HisK_dim/P_dom"/>
</dbReference>
<dbReference type="SMART" id="SM00065">
    <property type="entry name" value="GAF"/>
    <property type="match status" value="1"/>
</dbReference>
<dbReference type="EMBL" id="CP024904">
    <property type="protein sequence ID" value="AXF25749.1"/>
    <property type="molecule type" value="Genomic_DNA"/>
</dbReference>
<comment type="catalytic activity">
    <reaction evidence="1">
        <text>ATP + protein L-histidine = ADP + protein N-phospho-L-histidine.</text>
        <dbReference type="EC" id="2.7.13.3"/>
    </reaction>
</comment>
<dbReference type="Gene3D" id="1.10.510.10">
    <property type="entry name" value="Transferase(Phosphotransferase) domain 1"/>
    <property type="match status" value="1"/>
</dbReference>
<dbReference type="Pfam" id="PF02518">
    <property type="entry name" value="HATPase_c"/>
    <property type="match status" value="1"/>
</dbReference>
<feature type="domain" description="Histidine kinase" evidence="10">
    <location>
        <begin position="534"/>
        <end position="749"/>
    </location>
</feature>
<evidence type="ECO:0000256" key="1">
    <source>
        <dbReference type="ARBA" id="ARBA00000085"/>
    </source>
</evidence>
<dbReference type="SUPFAM" id="SSF56112">
    <property type="entry name" value="Protein kinase-like (PK-like)"/>
    <property type="match status" value="1"/>
</dbReference>
<dbReference type="RefSeq" id="WP_114182112.1">
    <property type="nucleotide sequence ID" value="NZ_CP024904.1"/>
</dbReference>
<dbReference type="SMART" id="SM00388">
    <property type="entry name" value="HisKA"/>
    <property type="match status" value="1"/>
</dbReference>
<dbReference type="SMART" id="SM00220">
    <property type="entry name" value="S_TKc"/>
    <property type="match status" value="1"/>
</dbReference>
<dbReference type="AlphaFoldDB" id="A0A2Z5N864"/>
<evidence type="ECO:0000256" key="5">
    <source>
        <dbReference type="ARBA" id="ARBA00022741"/>
    </source>
</evidence>
<dbReference type="PANTHER" id="PTHR43065">
    <property type="entry name" value="SENSOR HISTIDINE KINASE"/>
    <property type="match status" value="1"/>
</dbReference>
<dbReference type="PANTHER" id="PTHR43065:SF10">
    <property type="entry name" value="PEROXIDE STRESS-ACTIVATED HISTIDINE KINASE MAK3"/>
    <property type="match status" value="1"/>
</dbReference>
<feature type="domain" description="Protein kinase" evidence="9">
    <location>
        <begin position="1"/>
        <end position="276"/>
    </location>
</feature>
<dbReference type="SUPFAM" id="SSF55781">
    <property type="entry name" value="GAF domain-like"/>
    <property type="match status" value="1"/>
</dbReference>
<dbReference type="InterPro" id="IPR011009">
    <property type="entry name" value="Kinase-like_dom_sf"/>
</dbReference>
<dbReference type="GO" id="GO:0000155">
    <property type="term" value="F:phosphorelay sensor kinase activity"/>
    <property type="evidence" value="ECO:0007669"/>
    <property type="project" value="InterPro"/>
</dbReference>
<evidence type="ECO:0000259" key="9">
    <source>
        <dbReference type="PROSITE" id="PS50011"/>
    </source>
</evidence>
<name>A0A2Z5N864_BURPY</name>
<dbReference type="GO" id="GO:0005524">
    <property type="term" value="F:ATP binding"/>
    <property type="evidence" value="ECO:0007669"/>
    <property type="project" value="UniProtKB-KW"/>
</dbReference>
<dbReference type="InterPro" id="IPR036890">
    <property type="entry name" value="HATPase_C_sf"/>
</dbReference>
<dbReference type="EC" id="2.7.13.3" evidence="2"/>
<accession>A0A2Z5N864</accession>
<dbReference type="InterPro" id="IPR004358">
    <property type="entry name" value="Sig_transdc_His_kin-like_C"/>
</dbReference>
<dbReference type="InterPro" id="IPR003594">
    <property type="entry name" value="HATPase_dom"/>
</dbReference>
<dbReference type="Gene3D" id="1.10.287.130">
    <property type="match status" value="1"/>
</dbReference>
<dbReference type="InterPro" id="IPR003018">
    <property type="entry name" value="GAF"/>
</dbReference>
<dbReference type="Pfam" id="PF01590">
    <property type="entry name" value="GAF"/>
    <property type="match status" value="1"/>
</dbReference>
<dbReference type="SUPFAM" id="SSF55874">
    <property type="entry name" value="ATPase domain of HSP90 chaperone/DNA topoisomerase II/histidine kinase"/>
    <property type="match status" value="1"/>
</dbReference>
<dbReference type="Proteomes" id="UP000253104">
    <property type="component" value="Chromosome mHSR5_C"/>
</dbReference>